<organism evidence="1">
    <name type="scientific">Acidobacterium capsulatum</name>
    <dbReference type="NCBI Taxonomy" id="33075"/>
    <lineage>
        <taxon>Bacteria</taxon>
        <taxon>Pseudomonadati</taxon>
        <taxon>Acidobacteriota</taxon>
        <taxon>Terriglobia</taxon>
        <taxon>Terriglobales</taxon>
        <taxon>Acidobacteriaceae</taxon>
        <taxon>Acidobacterium</taxon>
    </lineage>
</organism>
<evidence type="ECO:0000313" key="1">
    <source>
        <dbReference type="EMBL" id="HGY95083.1"/>
    </source>
</evidence>
<name>A0A7V5CTN0_9BACT</name>
<evidence type="ECO:0008006" key="2">
    <source>
        <dbReference type="Google" id="ProtNLM"/>
    </source>
</evidence>
<dbReference type="AlphaFoldDB" id="A0A7V5CTN0"/>
<sequence length="94" mass="10876">MENRKPLTDEAGEVRELQLDDFRQAKSFSSLPLSLQRKLTARKSSPAERKQVSVPLSEDVLKKIQSTGEGWELRIEEAVRQWLARQEKRRRAAS</sequence>
<comment type="caution">
    <text evidence="1">The sequence shown here is derived from an EMBL/GenBank/DDBJ whole genome shotgun (WGS) entry which is preliminary data.</text>
</comment>
<dbReference type="EMBL" id="DTKL01000065">
    <property type="protein sequence ID" value="HGY95083.1"/>
    <property type="molecule type" value="Genomic_DNA"/>
</dbReference>
<accession>A0A7V5CTN0</accession>
<gene>
    <name evidence="1" type="ORF">ENW50_10450</name>
</gene>
<proteinExistence type="predicted"/>
<protein>
    <recommendedName>
        <fullName evidence="2">BrnA antitoxin family protein</fullName>
    </recommendedName>
</protein>
<dbReference type="Pfam" id="PF14384">
    <property type="entry name" value="BrnA_antitoxin"/>
    <property type="match status" value="1"/>
</dbReference>
<dbReference type="InterPro" id="IPR025528">
    <property type="entry name" value="BrnA_antitoxin"/>
</dbReference>
<reference evidence="1" key="1">
    <citation type="journal article" date="2020" name="mSystems">
        <title>Genome- and Community-Level Interaction Insights into Carbon Utilization and Element Cycling Functions of Hydrothermarchaeota in Hydrothermal Sediment.</title>
        <authorList>
            <person name="Zhou Z."/>
            <person name="Liu Y."/>
            <person name="Xu W."/>
            <person name="Pan J."/>
            <person name="Luo Z.H."/>
            <person name="Li M."/>
        </authorList>
    </citation>
    <scope>NUCLEOTIDE SEQUENCE [LARGE SCALE GENOMIC DNA]</scope>
    <source>
        <strain evidence="1">SpSt-855</strain>
    </source>
</reference>